<dbReference type="EC" id="2.3.2.31" evidence="2"/>
<keyword evidence="8" id="KW-0862">Zinc</keyword>
<dbReference type="CDD" id="cd22584">
    <property type="entry name" value="Rcat_RBR_unk"/>
    <property type="match status" value="1"/>
</dbReference>
<comment type="catalytic activity">
    <reaction evidence="1">
        <text>[E2 ubiquitin-conjugating enzyme]-S-ubiquitinyl-L-cysteine + [acceptor protein]-L-lysine = [E2 ubiquitin-conjugating enzyme]-L-cysteine + [acceptor protein]-N(6)-ubiquitinyl-L-lysine.</text>
        <dbReference type="EC" id="2.3.2.31"/>
    </reaction>
</comment>
<gene>
    <name evidence="11" type="ORF">LTR05_003538</name>
</gene>
<keyword evidence="7" id="KW-0833">Ubl conjugation pathway</keyword>
<evidence type="ECO:0000259" key="10">
    <source>
        <dbReference type="PROSITE" id="PS51873"/>
    </source>
</evidence>
<evidence type="ECO:0000256" key="6">
    <source>
        <dbReference type="ARBA" id="ARBA00022771"/>
    </source>
</evidence>
<dbReference type="GO" id="GO:0016567">
    <property type="term" value="P:protein ubiquitination"/>
    <property type="evidence" value="ECO:0007669"/>
    <property type="project" value="InterPro"/>
</dbReference>
<keyword evidence="12" id="KW-1185">Reference proteome</keyword>
<evidence type="ECO:0000256" key="4">
    <source>
        <dbReference type="ARBA" id="ARBA00022723"/>
    </source>
</evidence>
<dbReference type="GO" id="GO:0008270">
    <property type="term" value="F:zinc ion binding"/>
    <property type="evidence" value="ECO:0007669"/>
    <property type="project" value="UniProtKB-KW"/>
</dbReference>
<evidence type="ECO:0000256" key="9">
    <source>
        <dbReference type="SAM" id="MobiDB-lite"/>
    </source>
</evidence>
<feature type="region of interest" description="Disordered" evidence="9">
    <location>
        <begin position="315"/>
        <end position="395"/>
    </location>
</feature>
<evidence type="ECO:0000256" key="7">
    <source>
        <dbReference type="ARBA" id="ARBA00022786"/>
    </source>
</evidence>
<feature type="compositionally biased region" description="Acidic residues" evidence="9">
    <location>
        <begin position="331"/>
        <end position="384"/>
    </location>
</feature>
<dbReference type="PANTHER" id="PTHR11685">
    <property type="entry name" value="RBR FAMILY RING FINGER AND IBR DOMAIN-CONTAINING"/>
    <property type="match status" value="1"/>
</dbReference>
<evidence type="ECO:0000256" key="3">
    <source>
        <dbReference type="ARBA" id="ARBA00022679"/>
    </source>
</evidence>
<dbReference type="SMART" id="SM00647">
    <property type="entry name" value="IBR"/>
    <property type="match status" value="1"/>
</dbReference>
<dbReference type="EMBL" id="JAVRRJ010000003">
    <property type="protein sequence ID" value="KAK5086370.1"/>
    <property type="molecule type" value="Genomic_DNA"/>
</dbReference>
<accession>A0AAN7YB63</accession>
<evidence type="ECO:0000256" key="8">
    <source>
        <dbReference type="ARBA" id="ARBA00022833"/>
    </source>
</evidence>
<dbReference type="AlphaFoldDB" id="A0AAN7YB63"/>
<feature type="compositionally biased region" description="Polar residues" evidence="9">
    <location>
        <begin position="13"/>
        <end position="22"/>
    </location>
</feature>
<name>A0AAN7YB63_9EURO</name>
<proteinExistence type="predicted"/>
<dbReference type="Gene3D" id="1.20.120.1750">
    <property type="match status" value="1"/>
</dbReference>
<dbReference type="InterPro" id="IPR002867">
    <property type="entry name" value="IBR_dom"/>
</dbReference>
<keyword evidence="3" id="KW-0808">Transferase</keyword>
<keyword evidence="5" id="KW-0677">Repeat</keyword>
<evidence type="ECO:0000313" key="11">
    <source>
        <dbReference type="EMBL" id="KAK5086370.1"/>
    </source>
</evidence>
<dbReference type="InterPro" id="IPR044066">
    <property type="entry name" value="TRIAD_supradom"/>
</dbReference>
<comment type="caution">
    <text evidence="11">The sequence shown here is derived from an EMBL/GenBank/DDBJ whole genome shotgun (WGS) entry which is preliminary data.</text>
</comment>
<dbReference type="Pfam" id="PF01485">
    <property type="entry name" value="IBR"/>
    <property type="match status" value="1"/>
</dbReference>
<evidence type="ECO:0000313" key="12">
    <source>
        <dbReference type="Proteomes" id="UP001309876"/>
    </source>
</evidence>
<dbReference type="InterPro" id="IPR031127">
    <property type="entry name" value="E3_UB_ligase_RBR"/>
</dbReference>
<keyword evidence="4" id="KW-0479">Metal-binding</keyword>
<feature type="region of interest" description="Disordered" evidence="9">
    <location>
        <begin position="1"/>
        <end position="29"/>
    </location>
</feature>
<protein>
    <recommendedName>
        <fullName evidence="2">RBR-type E3 ubiquitin transferase</fullName>
        <ecNumber evidence="2">2.3.2.31</ecNumber>
    </recommendedName>
</protein>
<evidence type="ECO:0000256" key="1">
    <source>
        <dbReference type="ARBA" id="ARBA00001798"/>
    </source>
</evidence>
<dbReference type="PROSITE" id="PS51873">
    <property type="entry name" value="TRIAD"/>
    <property type="match status" value="1"/>
</dbReference>
<dbReference type="Proteomes" id="UP001309876">
    <property type="component" value="Unassembled WGS sequence"/>
</dbReference>
<reference evidence="11 12" key="1">
    <citation type="submission" date="2023-08" db="EMBL/GenBank/DDBJ databases">
        <title>Black Yeasts Isolated from many extreme environments.</title>
        <authorList>
            <person name="Coleine C."/>
            <person name="Stajich J.E."/>
            <person name="Selbmann L."/>
        </authorList>
    </citation>
    <scope>NUCLEOTIDE SEQUENCE [LARGE SCALE GENOMIC DNA]</scope>
    <source>
        <strain evidence="11 12">CCFEE 5910</strain>
    </source>
</reference>
<dbReference type="GO" id="GO:0061630">
    <property type="term" value="F:ubiquitin protein ligase activity"/>
    <property type="evidence" value="ECO:0007669"/>
    <property type="project" value="UniProtKB-EC"/>
</dbReference>
<feature type="domain" description="RING-type" evidence="10">
    <location>
        <begin position="92"/>
        <end position="296"/>
    </location>
</feature>
<organism evidence="11 12">
    <name type="scientific">Lithohypha guttulata</name>
    <dbReference type="NCBI Taxonomy" id="1690604"/>
    <lineage>
        <taxon>Eukaryota</taxon>
        <taxon>Fungi</taxon>
        <taxon>Dikarya</taxon>
        <taxon>Ascomycota</taxon>
        <taxon>Pezizomycotina</taxon>
        <taxon>Eurotiomycetes</taxon>
        <taxon>Chaetothyriomycetidae</taxon>
        <taxon>Chaetothyriales</taxon>
        <taxon>Trichomeriaceae</taxon>
        <taxon>Lithohypha</taxon>
    </lineage>
</organism>
<sequence>MDHTPLHDDPEDNSNNQQSTNIEAADPESIISLLENLTLTDHEHLEDIHDSSETNSDAPQETTEQERADFELAMLLQAQEDRGFEEHDQDLPPEERECSCGEVYTCLKDIAVLNCGCVRCPDCLNQNVLVGLESKASFPPKCHGPIDIEDISHFIEPLTLARWSEVKTEYTDVAPVYCAIQACAIQACSQYLSKNTFVEEGKWALCYKCNAKTCPACLHLQTEHEKGVYPERLAKLDRELMDKEGWKECPQCKNMIEKSDGCDHMICECGQEFCYQCGRSYTGGLPCNCHGNNEWVEEDPEDNDPFMQQRLMDEIANMGRRRVRRPRRDESDDDEEDSDIDSGDEASDDNEEEVDSDNEEESDDDSDEDSGDDEDGEPTDEEEGSNPGRPDTPPW</sequence>
<keyword evidence="6" id="KW-0863">Zinc-finger</keyword>
<dbReference type="SUPFAM" id="SSF57850">
    <property type="entry name" value="RING/U-box"/>
    <property type="match status" value="1"/>
</dbReference>
<evidence type="ECO:0000256" key="2">
    <source>
        <dbReference type="ARBA" id="ARBA00012251"/>
    </source>
</evidence>
<evidence type="ECO:0000256" key="5">
    <source>
        <dbReference type="ARBA" id="ARBA00022737"/>
    </source>
</evidence>